<gene>
    <name evidence="1" type="ORF">AVEN_197192_1</name>
</gene>
<accession>A0A4Y2N4X5</accession>
<reference evidence="1 2" key="1">
    <citation type="journal article" date="2019" name="Sci. Rep.">
        <title>Orb-weaving spider Araneus ventricosus genome elucidates the spidroin gene catalogue.</title>
        <authorList>
            <person name="Kono N."/>
            <person name="Nakamura H."/>
            <person name="Ohtoshi R."/>
            <person name="Moran D.A.P."/>
            <person name="Shinohara A."/>
            <person name="Yoshida Y."/>
            <person name="Fujiwara M."/>
            <person name="Mori M."/>
            <person name="Tomita M."/>
            <person name="Arakawa K."/>
        </authorList>
    </citation>
    <scope>NUCLEOTIDE SEQUENCE [LARGE SCALE GENOMIC DNA]</scope>
</reference>
<dbReference type="Proteomes" id="UP000499080">
    <property type="component" value="Unassembled WGS sequence"/>
</dbReference>
<keyword evidence="2" id="KW-1185">Reference proteome</keyword>
<proteinExistence type="predicted"/>
<evidence type="ECO:0000313" key="1">
    <source>
        <dbReference type="EMBL" id="GBN34445.1"/>
    </source>
</evidence>
<protein>
    <submittedName>
        <fullName evidence="1">Uncharacterized protein</fullName>
    </submittedName>
</protein>
<organism evidence="1 2">
    <name type="scientific">Araneus ventricosus</name>
    <name type="common">Orbweaver spider</name>
    <name type="synonym">Epeira ventricosa</name>
    <dbReference type="NCBI Taxonomy" id="182803"/>
    <lineage>
        <taxon>Eukaryota</taxon>
        <taxon>Metazoa</taxon>
        <taxon>Ecdysozoa</taxon>
        <taxon>Arthropoda</taxon>
        <taxon>Chelicerata</taxon>
        <taxon>Arachnida</taxon>
        <taxon>Araneae</taxon>
        <taxon>Araneomorphae</taxon>
        <taxon>Entelegynae</taxon>
        <taxon>Araneoidea</taxon>
        <taxon>Araneidae</taxon>
        <taxon>Araneus</taxon>
    </lineage>
</organism>
<evidence type="ECO:0000313" key="2">
    <source>
        <dbReference type="Proteomes" id="UP000499080"/>
    </source>
</evidence>
<comment type="caution">
    <text evidence="1">The sequence shown here is derived from an EMBL/GenBank/DDBJ whole genome shotgun (WGS) entry which is preliminary data.</text>
</comment>
<name>A0A4Y2N4X5_ARAVE</name>
<dbReference type="AlphaFoldDB" id="A0A4Y2N4X5"/>
<sequence>MHNAPSKSTFLCRECHKSGHNFLIHLDSKNQSSITPSNITQSNGNFVPLENDSRPNINTEPAFTSVENQSISNAGATLTSNTKVSSNILCTAQLLNQNAYGQKIKLKAILVAV</sequence>
<dbReference type="EMBL" id="BGPR01008538">
    <property type="protein sequence ID" value="GBN34445.1"/>
    <property type="molecule type" value="Genomic_DNA"/>
</dbReference>